<feature type="transmembrane region" description="Helical" evidence="1">
    <location>
        <begin position="6"/>
        <end position="26"/>
    </location>
</feature>
<protein>
    <recommendedName>
        <fullName evidence="6">TonB family protein</fullName>
    </recommendedName>
</protein>
<dbReference type="GO" id="GO:0031992">
    <property type="term" value="F:energy transducer activity"/>
    <property type="evidence" value="ECO:0007669"/>
    <property type="project" value="TreeGrafter"/>
</dbReference>
<gene>
    <name evidence="4" type="ORF">E7102_07720</name>
</gene>
<proteinExistence type="predicted"/>
<dbReference type="GO" id="GO:0055085">
    <property type="term" value="P:transmembrane transport"/>
    <property type="evidence" value="ECO:0007669"/>
    <property type="project" value="InterPro"/>
</dbReference>
<feature type="transmembrane region" description="Helical" evidence="1">
    <location>
        <begin position="261"/>
        <end position="278"/>
    </location>
</feature>
<reference evidence="4" key="1">
    <citation type="submission" date="2019-04" db="EMBL/GenBank/DDBJ databases">
        <title>Evolution of Biomass-Degrading Anaerobic Consortia Revealed by Metagenomics.</title>
        <authorList>
            <person name="Peng X."/>
        </authorList>
    </citation>
    <scope>NUCLEOTIDE SEQUENCE</scope>
    <source>
        <strain evidence="4">SIG141</strain>
    </source>
</reference>
<dbReference type="PANTHER" id="PTHR33446:SF2">
    <property type="entry name" value="PROTEIN TONB"/>
    <property type="match status" value="1"/>
</dbReference>
<keyword evidence="1" id="KW-1133">Transmembrane helix</keyword>
<dbReference type="AlphaFoldDB" id="A0A928BS35"/>
<dbReference type="Pfam" id="PF03544">
    <property type="entry name" value="TonB_C"/>
    <property type="match status" value="1"/>
</dbReference>
<dbReference type="EMBL" id="SUYD01000008">
    <property type="protein sequence ID" value="MBE6266340.1"/>
    <property type="molecule type" value="Genomic_DNA"/>
</dbReference>
<keyword evidence="1" id="KW-0472">Membrane</keyword>
<evidence type="ECO:0000313" key="5">
    <source>
        <dbReference type="Proteomes" id="UP000763088"/>
    </source>
</evidence>
<dbReference type="PANTHER" id="PTHR33446">
    <property type="entry name" value="PROTEIN TONB-RELATED"/>
    <property type="match status" value="1"/>
</dbReference>
<evidence type="ECO:0000256" key="1">
    <source>
        <dbReference type="SAM" id="Phobius"/>
    </source>
</evidence>
<dbReference type="InterPro" id="IPR051045">
    <property type="entry name" value="TonB-dependent_transducer"/>
</dbReference>
<name>A0A928BS35_XYLRU</name>
<feature type="transmembrane region" description="Helical" evidence="1">
    <location>
        <begin position="82"/>
        <end position="104"/>
    </location>
</feature>
<sequence length="712" mass="81196">MTAFLIYELKVALLITAFYACWRLFLASQTCHKQNRMILILSVIASFILPLCRITIHKTVDITGDMDAAQIVSNNTGNDYHAWMLVLVAIFIIGVVLMIARLSLSLHQLNKLKQPSEIHPMSEGHELAVCETASQPFSWWNTVFLNRKDFEEGTSALLTHELGHIRLHHSMDVVLIELFTALQWFNPAMWMLRRDLRTIHEYEADQQVLSHGFNDIQYLNLLVRMAASQGGYSLVNGISNKSTLKKRITMITKTKSNRLQWWRLAYILPIVAISLYTSCATKVDYRNLDKYAITFEVKDGRECLGVKAPVGAFYTWLESGHLAEHGDVKEERGWNTRSYFDLENHVVKLDGKEITKDNIPYVPVESIKEIKFLQGDKPRVIELYTTYVSGFNRTEKYEWPEKYKNTDKRWMFFKVEDIATGQPLSGAEVSVEETGHKAFTNSEGWCEMKIALGTTVKATYPGLSSEAYKVEALFGQDLQGYTFWMNKPGVHIYNSIDVKEQPKYEGDADKWFAEHVQLSSADKQEKLYPVTVCAVINEDGSVSGARIRHGIRKSLNDEAVRLVSAMPNWKPAKEKGQAVKCCTFIRVNFDKISEFYTDSIVGESALENTYTSQEEKVLIGAYVRDAKSKTYLNDADVTITNIDGMKLGKPTIQEVSKNSKMYRYVASVPRASQYIIKVSRKGYQPEQRIVTLKKEEKQKLADEIYLQASNAN</sequence>
<evidence type="ECO:0000259" key="3">
    <source>
        <dbReference type="Pfam" id="PF05569"/>
    </source>
</evidence>
<evidence type="ECO:0000313" key="4">
    <source>
        <dbReference type="EMBL" id="MBE6266340.1"/>
    </source>
</evidence>
<dbReference type="CDD" id="cd07341">
    <property type="entry name" value="M56_BlaR1_MecR1_like"/>
    <property type="match status" value="1"/>
</dbReference>
<dbReference type="SUPFAM" id="SSF74653">
    <property type="entry name" value="TolA/TonB C-terminal domain"/>
    <property type="match status" value="1"/>
</dbReference>
<dbReference type="InterPro" id="IPR008969">
    <property type="entry name" value="CarboxyPept-like_regulatory"/>
</dbReference>
<evidence type="ECO:0000259" key="2">
    <source>
        <dbReference type="Pfam" id="PF03544"/>
    </source>
</evidence>
<dbReference type="GO" id="GO:0098797">
    <property type="term" value="C:plasma membrane protein complex"/>
    <property type="evidence" value="ECO:0007669"/>
    <property type="project" value="TreeGrafter"/>
</dbReference>
<keyword evidence="1" id="KW-0812">Transmembrane</keyword>
<feature type="domain" description="TonB C-terminal" evidence="2">
    <location>
        <begin position="530"/>
        <end position="589"/>
    </location>
</feature>
<organism evidence="4 5">
    <name type="scientific">Xylanibacter ruminicola</name>
    <name type="common">Prevotella ruminicola</name>
    <dbReference type="NCBI Taxonomy" id="839"/>
    <lineage>
        <taxon>Bacteria</taxon>
        <taxon>Pseudomonadati</taxon>
        <taxon>Bacteroidota</taxon>
        <taxon>Bacteroidia</taxon>
        <taxon>Bacteroidales</taxon>
        <taxon>Prevotellaceae</taxon>
        <taxon>Xylanibacter</taxon>
    </lineage>
</organism>
<accession>A0A928BS35</accession>
<dbReference type="InterPro" id="IPR037682">
    <property type="entry name" value="TonB_C"/>
</dbReference>
<feature type="domain" description="Peptidase M56" evidence="3">
    <location>
        <begin position="82"/>
        <end position="251"/>
    </location>
</feature>
<dbReference type="Pfam" id="PF05569">
    <property type="entry name" value="Peptidase_M56"/>
    <property type="match status" value="1"/>
</dbReference>
<dbReference type="Gene3D" id="3.30.1150.10">
    <property type="match status" value="1"/>
</dbReference>
<dbReference type="SUPFAM" id="SSF49464">
    <property type="entry name" value="Carboxypeptidase regulatory domain-like"/>
    <property type="match status" value="1"/>
</dbReference>
<comment type="caution">
    <text evidence="4">The sequence shown here is derived from an EMBL/GenBank/DDBJ whole genome shotgun (WGS) entry which is preliminary data.</text>
</comment>
<dbReference type="InterPro" id="IPR008756">
    <property type="entry name" value="Peptidase_M56"/>
</dbReference>
<feature type="transmembrane region" description="Helical" evidence="1">
    <location>
        <begin position="38"/>
        <end position="56"/>
    </location>
</feature>
<evidence type="ECO:0008006" key="6">
    <source>
        <dbReference type="Google" id="ProtNLM"/>
    </source>
</evidence>
<dbReference type="Proteomes" id="UP000763088">
    <property type="component" value="Unassembled WGS sequence"/>
</dbReference>